<keyword evidence="2" id="KW-0560">Oxidoreductase</keyword>
<reference evidence="5" key="1">
    <citation type="submission" date="2017-03" db="EMBL/GenBank/DDBJ databases">
        <authorList>
            <person name="Sharma R."/>
            <person name="Thines M."/>
        </authorList>
    </citation>
    <scope>NUCLEOTIDE SEQUENCE [LARGE SCALE GENOMIC DNA]</scope>
</reference>
<evidence type="ECO:0000256" key="1">
    <source>
        <dbReference type="ARBA" id="ARBA00007992"/>
    </source>
</evidence>
<dbReference type="PANTHER" id="PTHR13789:SF238">
    <property type="entry name" value="PUTATIVE (AFU_ORTHOLOGUE AFUA_2G01680)-RELATED"/>
    <property type="match status" value="1"/>
</dbReference>
<dbReference type="InterPro" id="IPR050493">
    <property type="entry name" value="FAD-dep_Monooxygenase_BioMet"/>
</dbReference>
<organism evidence="4 5">
    <name type="scientific">Lasallia pustulata</name>
    <dbReference type="NCBI Taxonomy" id="136370"/>
    <lineage>
        <taxon>Eukaryota</taxon>
        <taxon>Fungi</taxon>
        <taxon>Dikarya</taxon>
        <taxon>Ascomycota</taxon>
        <taxon>Pezizomycotina</taxon>
        <taxon>Lecanoromycetes</taxon>
        <taxon>OSLEUM clade</taxon>
        <taxon>Umbilicariomycetidae</taxon>
        <taxon>Umbilicariales</taxon>
        <taxon>Umbilicariaceae</taxon>
        <taxon>Lasallia</taxon>
    </lineage>
</organism>
<dbReference type="SUPFAM" id="SSF51905">
    <property type="entry name" value="FAD/NAD(P)-binding domain"/>
    <property type="match status" value="1"/>
</dbReference>
<evidence type="ECO:0000313" key="4">
    <source>
        <dbReference type="EMBL" id="SLM38540.1"/>
    </source>
</evidence>
<dbReference type="AlphaFoldDB" id="A0A1W5D6B1"/>
<evidence type="ECO:0000256" key="2">
    <source>
        <dbReference type="ARBA" id="ARBA00023002"/>
    </source>
</evidence>
<keyword evidence="3" id="KW-0503">Monooxygenase</keyword>
<dbReference type="GO" id="GO:0004497">
    <property type="term" value="F:monooxygenase activity"/>
    <property type="evidence" value="ECO:0007669"/>
    <property type="project" value="UniProtKB-KW"/>
</dbReference>
<name>A0A1W5D6B1_9LECA</name>
<dbReference type="PANTHER" id="PTHR13789">
    <property type="entry name" value="MONOOXYGENASE"/>
    <property type="match status" value="1"/>
</dbReference>
<evidence type="ECO:0000313" key="5">
    <source>
        <dbReference type="Proteomes" id="UP000192927"/>
    </source>
</evidence>
<accession>A0A1W5D6B1</accession>
<dbReference type="EMBL" id="FWEW01002550">
    <property type="protein sequence ID" value="SLM38540.1"/>
    <property type="molecule type" value="Genomic_DNA"/>
</dbReference>
<protein>
    <submittedName>
        <fullName evidence="4">Salicylate hydroxylase</fullName>
    </submittedName>
</protein>
<evidence type="ECO:0000256" key="3">
    <source>
        <dbReference type="ARBA" id="ARBA00023033"/>
    </source>
</evidence>
<dbReference type="InterPro" id="IPR036188">
    <property type="entry name" value="FAD/NAD-bd_sf"/>
</dbReference>
<proteinExistence type="inferred from homology"/>
<comment type="similarity">
    <text evidence="1">Belongs to the paxM FAD-dependent monooxygenase family.</text>
</comment>
<keyword evidence="5" id="KW-1185">Reference proteome</keyword>
<sequence length="136" mass="15085">MRSKYGAPFIDLHRVDLQKVLYERALSLGVVVELGARVAKIDFNSTALILESGKEYCGDLIVGADGLWSRCREAFLGRKDAPLETGDLAYRIVLALDQISDPELREWVAKPSVHFWIGPGAHAMICPKMCQGKPDQ</sequence>
<dbReference type="Proteomes" id="UP000192927">
    <property type="component" value="Unassembled WGS sequence"/>
</dbReference>
<dbReference type="Gene3D" id="3.50.50.60">
    <property type="entry name" value="FAD/NAD(P)-binding domain"/>
    <property type="match status" value="1"/>
</dbReference>